<organism evidence="2 3">
    <name type="scientific">Pleurodeles waltl</name>
    <name type="common">Iberian ribbed newt</name>
    <dbReference type="NCBI Taxonomy" id="8319"/>
    <lineage>
        <taxon>Eukaryota</taxon>
        <taxon>Metazoa</taxon>
        <taxon>Chordata</taxon>
        <taxon>Craniata</taxon>
        <taxon>Vertebrata</taxon>
        <taxon>Euteleostomi</taxon>
        <taxon>Amphibia</taxon>
        <taxon>Batrachia</taxon>
        <taxon>Caudata</taxon>
        <taxon>Salamandroidea</taxon>
        <taxon>Salamandridae</taxon>
        <taxon>Pleurodelinae</taxon>
        <taxon>Pleurodeles</taxon>
    </lineage>
</organism>
<keyword evidence="3" id="KW-1185">Reference proteome</keyword>
<reference evidence="2" key="1">
    <citation type="journal article" date="2022" name="bioRxiv">
        <title>Sequencing and chromosome-scale assembly of the giantPleurodeles waltlgenome.</title>
        <authorList>
            <person name="Brown T."/>
            <person name="Elewa A."/>
            <person name="Iarovenko S."/>
            <person name="Subramanian E."/>
            <person name="Araus A.J."/>
            <person name="Petzold A."/>
            <person name="Susuki M."/>
            <person name="Suzuki K.-i.T."/>
            <person name="Hayashi T."/>
            <person name="Toyoda A."/>
            <person name="Oliveira C."/>
            <person name="Osipova E."/>
            <person name="Leigh N.D."/>
            <person name="Simon A."/>
            <person name="Yun M.H."/>
        </authorList>
    </citation>
    <scope>NUCLEOTIDE SEQUENCE</scope>
    <source>
        <strain evidence="2">20211129_DDA</strain>
        <tissue evidence="2">Liver</tissue>
    </source>
</reference>
<evidence type="ECO:0000313" key="3">
    <source>
        <dbReference type="Proteomes" id="UP001066276"/>
    </source>
</evidence>
<gene>
    <name evidence="2" type="ORF">NDU88_003105</name>
</gene>
<evidence type="ECO:0000256" key="1">
    <source>
        <dbReference type="SAM" id="MobiDB-lite"/>
    </source>
</evidence>
<dbReference type="AlphaFoldDB" id="A0AAV7QC09"/>
<protein>
    <submittedName>
        <fullName evidence="2">Uncharacterized protein</fullName>
    </submittedName>
</protein>
<accession>A0AAV7QC09</accession>
<dbReference type="Proteomes" id="UP001066276">
    <property type="component" value="Chromosome 6"/>
</dbReference>
<dbReference type="EMBL" id="JANPWB010000010">
    <property type="protein sequence ID" value="KAJ1136690.1"/>
    <property type="molecule type" value="Genomic_DNA"/>
</dbReference>
<feature type="region of interest" description="Disordered" evidence="1">
    <location>
        <begin position="1"/>
        <end position="25"/>
    </location>
</feature>
<sequence length="123" mass="13273">MDWDGLLARPGTLEQQDVSPTPTGSPTLADILQAITATRNALETKIDTLVAEYGLLKDDHRCLAERVTMMEREVTDIPAAMTGAQAQLTELENKGQGANDPAELQHGQNAAQVTDAMLRLGYP</sequence>
<evidence type="ECO:0000313" key="2">
    <source>
        <dbReference type="EMBL" id="KAJ1136690.1"/>
    </source>
</evidence>
<name>A0AAV7QC09_PLEWA</name>
<comment type="caution">
    <text evidence="2">The sequence shown here is derived from an EMBL/GenBank/DDBJ whole genome shotgun (WGS) entry which is preliminary data.</text>
</comment>
<feature type="compositionally biased region" description="Polar residues" evidence="1">
    <location>
        <begin position="13"/>
        <end position="25"/>
    </location>
</feature>
<proteinExistence type="predicted"/>